<protein>
    <submittedName>
        <fullName evidence="7">Serine/threonine-protein kinase PknD</fullName>
        <ecNumber evidence="7">2.7.11.1</ecNumber>
    </submittedName>
</protein>
<evidence type="ECO:0000256" key="3">
    <source>
        <dbReference type="ARBA" id="ARBA00022777"/>
    </source>
</evidence>
<dbReference type="InterPro" id="IPR008271">
    <property type="entry name" value="Ser/Thr_kinase_AS"/>
</dbReference>
<dbReference type="Gene3D" id="1.10.510.10">
    <property type="entry name" value="Transferase(Phosphotransferase) domain 1"/>
    <property type="match status" value="1"/>
</dbReference>
<dbReference type="RefSeq" id="WP_146564343.1">
    <property type="nucleotide sequence ID" value="NZ_SIHJ01000001.1"/>
</dbReference>
<keyword evidence="1 7" id="KW-0808">Transferase</keyword>
<keyword evidence="8" id="KW-1185">Reference proteome</keyword>
<dbReference type="PROSITE" id="PS50011">
    <property type="entry name" value="PROTEIN_KINASE_DOM"/>
    <property type="match status" value="1"/>
</dbReference>
<keyword evidence="4" id="KW-0067">ATP-binding</keyword>
<dbReference type="PANTHER" id="PTHR43289">
    <property type="entry name" value="MITOGEN-ACTIVATED PROTEIN KINASE KINASE KINASE 20-RELATED"/>
    <property type="match status" value="1"/>
</dbReference>
<evidence type="ECO:0000313" key="8">
    <source>
        <dbReference type="Proteomes" id="UP000316714"/>
    </source>
</evidence>
<feature type="compositionally biased region" description="Polar residues" evidence="5">
    <location>
        <begin position="254"/>
        <end position="264"/>
    </location>
</feature>
<evidence type="ECO:0000256" key="4">
    <source>
        <dbReference type="ARBA" id="ARBA00022840"/>
    </source>
</evidence>
<feature type="region of interest" description="Disordered" evidence="5">
    <location>
        <begin position="254"/>
        <end position="275"/>
    </location>
</feature>
<dbReference type="CDD" id="cd14014">
    <property type="entry name" value="STKc_PknB_like"/>
    <property type="match status" value="1"/>
</dbReference>
<dbReference type="GO" id="GO:0005524">
    <property type="term" value="F:ATP binding"/>
    <property type="evidence" value="ECO:0007669"/>
    <property type="project" value="UniProtKB-KW"/>
</dbReference>
<dbReference type="EC" id="2.7.11.1" evidence="7"/>
<dbReference type="InterPro" id="IPR000719">
    <property type="entry name" value="Prot_kinase_dom"/>
</dbReference>
<dbReference type="AlphaFoldDB" id="A0A5C5VFW3"/>
<evidence type="ECO:0000256" key="2">
    <source>
        <dbReference type="ARBA" id="ARBA00022741"/>
    </source>
</evidence>
<evidence type="ECO:0000259" key="6">
    <source>
        <dbReference type="PROSITE" id="PS50011"/>
    </source>
</evidence>
<dbReference type="Proteomes" id="UP000316714">
    <property type="component" value="Unassembled WGS sequence"/>
</dbReference>
<dbReference type="SUPFAM" id="SSF56112">
    <property type="entry name" value="Protein kinase-like (PK-like)"/>
    <property type="match status" value="1"/>
</dbReference>
<reference evidence="7 8" key="1">
    <citation type="submission" date="2019-02" db="EMBL/GenBank/DDBJ databases">
        <title>Deep-cultivation of Planctomycetes and their phenomic and genomic characterization uncovers novel biology.</title>
        <authorList>
            <person name="Wiegand S."/>
            <person name="Jogler M."/>
            <person name="Boedeker C."/>
            <person name="Pinto D."/>
            <person name="Vollmers J."/>
            <person name="Rivas-Marin E."/>
            <person name="Kohn T."/>
            <person name="Peeters S.H."/>
            <person name="Heuer A."/>
            <person name="Rast P."/>
            <person name="Oberbeckmann S."/>
            <person name="Bunk B."/>
            <person name="Jeske O."/>
            <person name="Meyerdierks A."/>
            <person name="Storesund J.E."/>
            <person name="Kallscheuer N."/>
            <person name="Luecker S."/>
            <person name="Lage O.M."/>
            <person name="Pohl T."/>
            <person name="Merkel B.J."/>
            <person name="Hornburger P."/>
            <person name="Mueller R.-W."/>
            <person name="Bruemmer F."/>
            <person name="Labrenz M."/>
            <person name="Spormann A.M."/>
            <person name="Op Den Camp H."/>
            <person name="Overmann J."/>
            <person name="Amann R."/>
            <person name="Jetten M.S.M."/>
            <person name="Mascher T."/>
            <person name="Medema M.H."/>
            <person name="Devos D.P."/>
            <person name="Kaster A.-K."/>
            <person name="Ovreas L."/>
            <person name="Rohde M."/>
            <person name="Galperin M.Y."/>
            <person name="Jogler C."/>
        </authorList>
    </citation>
    <scope>NUCLEOTIDE SEQUENCE [LARGE SCALE GENOMIC DNA]</scope>
    <source>
        <strain evidence="7 8">KOR34</strain>
    </source>
</reference>
<evidence type="ECO:0000313" key="7">
    <source>
        <dbReference type="EMBL" id="TWT36991.1"/>
    </source>
</evidence>
<organism evidence="7 8">
    <name type="scientific">Posidoniimonas corsicana</name>
    <dbReference type="NCBI Taxonomy" id="1938618"/>
    <lineage>
        <taxon>Bacteria</taxon>
        <taxon>Pseudomonadati</taxon>
        <taxon>Planctomycetota</taxon>
        <taxon>Planctomycetia</taxon>
        <taxon>Pirellulales</taxon>
        <taxon>Lacipirellulaceae</taxon>
        <taxon>Posidoniimonas</taxon>
    </lineage>
</organism>
<name>A0A5C5VFW3_9BACT</name>
<comment type="caution">
    <text evidence="7">The sequence shown here is derived from an EMBL/GenBank/DDBJ whole genome shotgun (WGS) entry which is preliminary data.</text>
</comment>
<gene>
    <name evidence="7" type="primary">pknD_3</name>
    <name evidence="7" type="ORF">KOR34_19370</name>
</gene>
<keyword evidence="2" id="KW-0547">Nucleotide-binding</keyword>
<sequence>MATSDQLLELVDQWADAYDRGEEVTPEELCRDCPDLLPQLIQQVAMLRAMDARVDGVAGPDPDDPLYGSLSAETQLDELRLLAKGGLGIVFAAEDQQLGRRVAVKFLQEDHAHDPLSRRQFLLEAEVTSRLEHPGVAPVYCAGAVEDGRPFYAMRLIEGQTLDQAIDAFHQAHPNGMYDEQSSELRTLLQRFITVCKTIAYAHNRGILHRDIKPSNVMLGRYGETLVVDWGLAMAVGREAEFKLADERTLLPQVTSDSASSDSMAGTPAYMSPEQMSGATTLQPASDIYSLGATLYRLLTDHHPIEASDLADLRQRAIRGDIPKPTRHAPALSKPLEAVCMKALATEPADRYRTALRLAEDLEHHLADEPVSAYRESFSYVAARWVKRHLRVVQTAAAALVTLLLLTTLFSAWQSSTAQRANAARREGLVSRATLAAGALASELDRRLLVLEGAARDQRLIDAVRAARAAPEDREKWAVVNTWLINQRDYWTEQRRLKSYCWFVALNDGRGTQIARAPQIEASTGEPYKSLGRSYARREYFHGQGPIYQADETDGIQPTSRPLITAPFQGTNLEPVLAFSTPIHDPSSADGEPAVIGVLGMAVEVFDITNLDAKLGDGQALTIAHTRLDFFDKEQTRRGLVMQHNYFHREDHAFAPYWLGEEVLDHIGATKGEPLLMADYHDCLAAVDPALTGSWLAAAGPVLLPSRDDATRDSGWCVIVQERP</sequence>
<accession>A0A5C5VFW3</accession>
<dbReference type="EMBL" id="SIHJ01000001">
    <property type="protein sequence ID" value="TWT36991.1"/>
    <property type="molecule type" value="Genomic_DNA"/>
</dbReference>
<evidence type="ECO:0000256" key="1">
    <source>
        <dbReference type="ARBA" id="ARBA00022679"/>
    </source>
</evidence>
<dbReference type="GO" id="GO:0004674">
    <property type="term" value="F:protein serine/threonine kinase activity"/>
    <property type="evidence" value="ECO:0007669"/>
    <property type="project" value="UniProtKB-EC"/>
</dbReference>
<proteinExistence type="predicted"/>
<dbReference type="Gene3D" id="3.30.200.20">
    <property type="entry name" value="Phosphorylase Kinase, domain 1"/>
    <property type="match status" value="1"/>
</dbReference>
<dbReference type="Pfam" id="PF00069">
    <property type="entry name" value="Pkinase"/>
    <property type="match status" value="1"/>
</dbReference>
<dbReference type="SMART" id="SM00220">
    <property type="entry name" value="S_TKc"/>
    <property type="match status" value="1"/>
</dbReference>
<dbReference type="OrthoDB" id="6111975at2"/>
<keyword evidence="3 7" id="KW-0418">Kinase</keyword>
<dbReference type="PROSITE" id="PS00108">
    <property type="entry name" value="PROTEIN_KINASE_ST"/>
    <property type="match status" value="1"/>
</dbReference>
<dbReference type="InterPro" id="IPR011009">
    <property type="entry name" value="Kinase-like_dom_sf"/>
</dbReference>
<evidence type="ECO:0000256" key="5">
    <source>
        <dbReference type="SAM" id="MobiDB-lite"/>
    </source>
</evidence>
<feature type="domain" description="Protein kinase" evidence="6">
    <location>
        <begin position="76"/>
        <end position="367"/>
    </location>
</feature>
<dbReference type="PANTHER" id="PTHR43289:SF6">
    <property type="entry name" value="SERINE_THREONINE-PROTEIN KINASE NEKL-3"/>
    <property type="match status" value="1"/>
</dbReference>